<protein>
    <recommendedName>
        <fullName evidence="2">PepSY domain-containing protein</fullName>
    </recommendedName>
</protein>
<dbReference type="KEGG" id="cmq:B840_07285"/>
<keyword evidence="4" id="KW-1185">Reference proteome</keyword>
<dbReference type="Gene3D" id="3.10.450.40">
    <property type="match status" value="1"/>
</dbReference>
<keyword evidence="1" id="KW-0732">Signal</keyword>
<gene>
    <name evidence="3" type="ORF">B840_07285</name>
</gene>
<proteinExistence type="predicted"/>
<reference evidence="3 4" key="1">
    <citation type="submission" date="2014-05" db="EMBL/GenBank/DDBJ databases">
        <title>Complete genome sequence of Corynebacterium marinum DSM 44953.</title>
        <authorList>
            <person name="Schaffert L."/>
            <person name="Albersmeier A."/>
            <person name="Kalinowski J."/>
            <person name="Ruckert C."/>
        </authorList>
    </citation>
    <scope>NUCLEOTIDE SEQUENCE [LARGE SCALE GENOMIC DNA]</scope>
    <source>
        <strain evidence="3 4">DSM 44953</strain>
    </source>
</reference>
<feature type="chain" id="PRO_5038915400" description="PepSY domain-containing protein" evidence="1">
    <location>
        <begin position="21"/>
        <end position="188"/>
    </location>
</feature>
<evidence type="ECO:0000259" key="2">
    <source>
        <dbReference type="Pfam" id="PF03413"/>
    </source>
</evidence>
<dbReference type="AlphaFoldDB" id="A0A0B6TTY1"/>
<dbReference type="STRING" id="1224162.B840_07285"/>
<organism evidence="3 4">
    <name type="scientific">Corynebacterium marinum DSM 44953</name>
    <dbReference type="NCBI Taxonomy" id="1224162"/>
    <lineage>
        <taxon>Bacteria</taxon>
        <taxon>Bacillati</taxon>
        <taxon>Actinomycetota</taxon>
        <taxon>Actinomycetes</taxon>
        <taxon>Mycobacteriales</taxon>
        <taxon>Corynebacteriaceae</taxon>
        <taxon>Corynebacterium</taxon>
    </lineage>
</organism>
<feature type="signal peptide" evidence="1">
    <location>
        <begin position="1"/>
        <end position="20"/>
    </location>
</feature>
<sequence>MNTRLMKSMAVAASAGLFLAACTDTDDTAADDPGTVTTTAETPGASPVETTITTADTQDQIEGEDPVFRVIDAVMAEYPDAIIVDIDREDDADSYEIDVVEGEDLIELQVDFDGTLREDDREGDGEMVVRAQDATVTAEDAINQALELHPEGLLDEAELSDEDGTLQWSMSLDDADRNDLADVDVAAT</sequence>
<name>A0A0B6TTY1_9CORY</name>
<evidence type="ECO:0000256" key="1">
    <source>
        <dbReference type="SAM" id="SignalP"/>
    </source>
</evidence>
<dbReference type="SUPFAM" id="SSF160574">
    <property type="entry name" value="BT0923-like"/>
    <property type="match status" value="1"/>
</dbReference>
<dbReference type="Proteomes" id="UP000031928">
    <property type="component" value="Chromosome"/>
</dbReference>
<dbReference type="OrthoDB" id="4415534at2"/>
<dbReference type="RefSeq" id="WP_052491122.1">
    <property type="nucleotide sequence ID" value="NZ_CP007790.1"/>
</dbReference>
<accession>A0A0B6TTY1</accession>
<evidence type="ECO:0000313" key="4">
    <source>
        <dbReference type="Proteomes" id="UP000031928"/>
    </source>
</evidence>
<feature type="domain" description="PepSY" evidence="2">
    <location>
        <begin position="136"/>
        <end position="179"/>
    </location>
</feature>
<dbReference type="EMBL" id="CP007790">
    <property type="protein sequence ID" value="AJK69055.1"/>
    <property type="molecule type" value="Genomic_DNA"/>
</dbReference>
<evidence type="ECO:0000313" key="3">
    <source>
        <dbReference type="EMBL" id="AJK69055.1"/>
    </source>
</evidence>
<dbReference type="PROSITE" id="PS51257">
    <property type="entry name" value="PROKAR_LIPOPROTEIN"/>
    <property type="match status" value="1"/>
</dbReference>
<dbReference type="HOGENOM" id="CLU_104977_0_0_11"/>
<dbReference type="Pfam" id="PF03413">
    <property type="entry name" value="PepSY"/>
    <property type="match status" value="1"/>
</dbReference>
<dbReference type="InterPro" id="IPR025711">
    <property type="entry name" value="PepSY"/>
</dbReference>